<proteinExistence type="inferred from homology"/>
<dbReference type="GO" id="GO:0006508">
    <property type="term" value="P:proteolysis"/>
    <property type="evidence" value="ECO:0007669"/>
    <property type="project" value="InterPro"/>
</dbReference>
<evidence type="ECO:0000313" key="2">
    <source>
        <dbReference type="EMBL" id="CAH9093245.1"/>
    </source>
</evidence>
<dbReference type="OrthoDB" id="443318at2759"/>
<dbReference type="GO" id="GO:0005773">
    <property type="term" value="C:vacuole"/>
    <property type="evidence" value="ECO:0007669"/>
    <property type="project" value="TreeGrafter"/>
</dbReference>
<gene>
    <name evidence="2" type="ORF">CEURO_LOCUS12275</name>
</gene>
<name>A0A9P0ZAU8_CUSEU</name>
<dbReference type="InterPro" id="IPR029058">
    <property type="entry name" value="AB_hydrolase_fold"/>
</dbReference>
<dbReference type="SUPFAM" id="SSF53474">
    <property type="entry name" value="alpha/beta-Hydrolases"/>
    <property type="match status" value="1"/>
</dbReference>
<dbReference type="Pfam" id="PF00450">
    <property type="entry name" value="Peptidase_S10"/>
    <property type="match status" value="1"/>
</dbReference>
<evidence type="ECO:0000256" key="1">
    <source>
        <dbReference type="ARBA" id="ARBA00009431"/>
    </source>
</evidence>
<dbReference type="Gene3D" id="3.40.50.11320">
    <property type="match status" value="1"/>
</dbReference>
<dbReference type="InterPro" id="IPR001563">
    <property type="entry name" value="Peptidase_S10"/>
</dbReference>
<keyword evidence="3" id="KW-1185">Reference proteome</keyword>
<accession>A0A9P0ZAU8</accession>
<dbReference type="PANTHER" id="PTHR11802:SF349">
    <property type="entry name" value="SERINE CARBOXYPEPTIDASE-LIKE 46"/>
    <property type="match status" value="1"/>
</dbReference>
<protein>
    <submittedName>
        <fullName evidence="2">Uncharacterized protein</fullName>
    </submittedName>
</protein>
<dbReference type="GO" id="GO:0004185">
    <property type="term" value="F:serine-type carboxypeptidase activity"/>
    <property type="evidence" value="ECO:0007669"/>
    <property type="project" value="InterPro"/>
</dbReference>
<dbReference type="AlphaFoldDB" id="A0A9P0ZAU8"/>
<dbReference type="Proteomes" id="UP001152484">
    <property type="component" value="Unassembled WGS sequence"/>
</dbReference>
<dbReference type="PANTHER" id="PTHR11802">
    <property type="entry name" value="SERINE PROTEASE FAMILY S10 SERINE CARBOXYPEPTIDASE"/>
    <property type="match status" value="1"/>
</dbReference>
<comment type="caution">
    <text evidence="2">The sequence shown here is derived from an EMBL/GenBank/DDBJ whole genome shotgun (WGS) entry which is preliminary data.</text>
</comment>
<reference evidence="2" key="1">
    <citation type="submission" date="2022-07" db="EMBL/GenBank/DDBJ databases">
        <authorList>
            <person name="Macas J."/>
            <person name="Novak P."/>
            <person name="Neumann P."/>
        </authorList>
    </citation>
    <scope>NUCLEOTIDE SEQUENCE</scope>
</reference>
<sequence length="156" mass="17456">MNNPQVQRALHANSTGLPYSWNMYCEGGTDYKHLEMYANDVIPTVSALLKRHIRVMLYSGDQDLMVAVTQTRKIASKIARDLKLNTLHNNRPWYNGKQIGGWSQTYGRLKKGKTVIQLTFATVKGGANFVPYSSPSEALILFKAFLKGSPPPTRPS</sequence>
<dbReference type="EMBL" id="CAMAPE010000030">
    <property type="protein sequence ID" value="CAH9093245.1"/>
    <property type="molecule type" value="Genomic_DNA"/>
</dbReference>
<evidence type="ECO:0000313" key="3">
    <source>
        <dbReference type="Proteomes" id="UP001152484"/>
    </source>
</evidence>
<comment type="similarity">
    <text evidence="1">Belongs to the peptidase S10 family.</text>
</comment>
<dbReference type="Gene3D" id="6.10.250.940">
    <property type="match status" value="1"/>
</dbReference>
<organism evidence="2 3">
    <name type="scientific">Cuscuta europaea</name>
    <name type="common">European dodder</name>
    <dbReference type="NCBI Taxonomy" id="41803"/>
    <lineage>
        <taxon>Eukaryota</taxon>
        <taxon>Viridiplantae</taxon>
        <taxon>Streptophyta</taxon>
        <taxon>Embryophyta</taxon>
        <taxon>Tracheophyta</taxon>
        <taxon>Spermatophyta</taxon>
        <taxon>Magnoliopsida</taxon>
        <taxon>eudicotyledons</taxon>
        <taxon>Gunneridae</taxon>
        <taxon>Pentapetalae</taxon>
        <taxon>asterids</taxon>
        <taxon>lamiids</taxon>
        <taxon>Solanales</taxon>
        <taxon>Convolvulaceae</taxon>
        <taxon>Cuscuteae</taxon>
        <taxon>Cuscuta</taxon>
        <taxon>Cuscuta subgen. Cuscuta</taxon>
    </lineage>
</organism>